<dbReference type="InterPro" id="IPR010982">
    <property type="entry name" value="Lambda_DNA-bd_dom_sf"/>
</dbReference>
<protein>
    <submittedName>
        <fullName evidence="7">LacI family transcriptional regulator</fullName>
    </submittedName>
</protein>
<accession>A0ABQ6I039</accession>
<evidence type="ECO:0000256" key="1">
    <source>
        <dbReference type="ARBA" id="ARBA00022491"/>
    </source>
</evidence>
<dbReference type="CDD" id="cd01392">
    <property type="entry name" value="HTH_LacI"/>
    <property type="match status" value="1"/>
</dbReference>
<dbReference type="InterPro" id="IPR000843">
    <property type="entry name" value="HTH_LacI"/>
</dbReference>
<proteinExistence type="predicted"/>
<dbReference type="SUPFAM" id="SSF47413">
    <property type="entry name" value="lambda repressor-like DNA-binding domains"/>
    <property type="match status" value="1"/>
</dbReference>
<evidence type="ECO:0000256" key="4">
    <source>
        <dbReference type="ARBA" id="ARBA00023163"/>
    </source>
</evidence>
<dbReference type="EMBL" id="BSUK01000001">
    <property type="protein sequence ID" value="GMA23997.1"/>
    <property type="molecule type" value="Genomic_DNA"/>
</dbReference>
<organism evidence="7 8">
    <name type="scientific">Luteimicrobium album</name>
    <dbReference type="NCBI Taxonomy" id="1054550"/>
    <lineage>
        <taxon>Bacteria</taxon>
        <taxon>Bacillati</taxon>
        <taxon>Actinomycetota</taxon>
        <taxon>Actinomycetes</taxon>
        <taxon>Micrococcales</taxon>
        <taxon>Luteimicrobium</taxon>
    </lineage>
</organism>
<comment type="caution">
    <text evidence="7">The sequence shown here is derived from an EMBL/GenBank/DDBJ whole genome shotgun (WGS) entry which is preliminary data.</text>
</comment>
<feature type="compositionally biased region" description="Basic and acidic residues" evidence="5">
    <location>
        <begin position="1"/>
        <end position="10"/>
    </location>
</feature>
<dbReference type="PANTHER" id="PTHR30146:SF148">
    <property type="entry name" value="HTH-TYPE TRANSCRIPTIONAL REPRESSOR PURR-RELATED"/>
    <property type="match status" value="1"/>
</dbReference>
<evidence type="ECO:0000256" key="5">
    <source>
        <dbReference type="SAM" id="MobiDB-lite"/>
    </source>
</evidence>
<feature type="region of interest" description="Disordered" evidence="5">
    <location>
        <begin position="1"/>
        <end position="27"/>
    </location>
</feature>
<evidence type="ECO:0000256" key="2">
    <source>
        <dbReference type="ARBA" id="ARBA00023015"/>
    </source>
</evidence>
<dbReference type="InterPro" id="IPR001761">
    <property type="entry name" value="Peripla_BP/Lac1_sug-bd_dom"/>
</dbReference>
<dbReference type="SUPFAM" id="SSF53822">
    <property type="entry name" value="Periplasmic binding protein-like I"/>
    <property type="match status" value="1"/>
</dbReference>
<keyword evidence="1" id="KW-0678">Repressor</keyword>
<dbReference type="PROSITE" id="PS50932">
    <property type="entry name" value="HTH_LACI_2"/>
    <property type="match status" value="1"/>
</dbReference>
<dbReference type="Pfam" id="PF00532">
    <property type="entry name" value="Peripla_BP_1"/>
    <property type="match status" value="1"/>
</dbReference>
<reference evidence="8" key="1">
    <citation type="journal article" date="2019" name="Int. J. Syst. Evol. Microbiol.">
        <title>The Global Catalogue of Microorganisms (GCM) 10K type strain sequencing project: providing services to taxonomists for standard genome sequencing and annotation.</title>
        <authorList>
            <consortium name="The Broad Institute Genomics Platform"/>
            <consortium name="The Broad Institute Genome Sequencing Center for Infectious Disease"/>
            <person name="Wu L."/>
            <person name="Ma J."/>
        </authorList>
    </citation>
    <scope>NUCLEOTIDE SEQUENCE [LARGE SCALE GENOMIC DNA]</scope>
    <source>
        <strain evidence="8">NBRC 106348</strain>
    </source>
</reference>
<dbReference type="Proteomes" id="UP001157091">
    <property type="component" value="Unassembled WGS sequence"/>
</dbReference>
<dbReference type="Pfam" id="PF00356">
    <property type="entry name" value="LacI"/>
    <property type="match status" value="1"/>
</dbReference>
<evidence type="ECO:0000313" key="7">
    <source>
        <dbReference type="EMBL" id="GMA23997.1"/>
    </source>
</evidence>
<keyword evidence="3" id="KW-0238">DNA-binding</keyword>
<dbReference type="SMART" id="SM00354">
    <property type="entry name" value="HTH_LACI"/>
    <property type="match status" value="1"/>
</dbReference>
<dbReference type="Gene3D" id="1.10.260.40">
    <property type="entry name" value="lambda repressor-like DNA-binding domains"/>
    <property type="match status" value="1"/>
</dbReference>
<evidence type="ECO:0000313" key="8">
    <source>
        <dbReference type="Proteomes" id="UP001157091"/>
    </source>
</evidence>
<dbReference type="Gene3D" id="3.40.50.2300">
    <property type="match status" value="2"/>
</dbReference>
<gene>
    <name evidence="7" type="primary">lacI_4</name>
    <name evidence="7" type="ORF">GCM10025864_17560</name>
</gene>
<keyword evidence="2" id="KW-0805">Transcription regulation</keyword>
<evidence type="ECO:0000259" key="6">
    <source>
        <dbReference type="PROSITE" id="PS50932"/>
    </source>
</evidence>
<name>A0ABQ6I039_9MICO</name>
<keyword evidence="4" id="KW-0804">Transcription</keyword>
<keyword evidence="8" id="KW-1185">Reference proteome</keyword>
<feature type="domain" description="HTH lacI-type" evidence="6">
    <location>
        <begin position="24"/>
        <end position="82"/>
    </location>
</feature>
<dbReference type="PANTHER" id="PTHR30146">
    <property type="entry name" value="LACI-RELATED TRANSCRIPTIONAL REPRESSOR"/>
    <property type="match status" value="1"/>
</dbReference>
<evidence type="ECO:0000256" key="3">
    <source>
        <dbReference type="ARBA" id="ARBA00023125"/>
    </source>
</evidence>
<sequence length="358" mass="38762">MGTAGRRDETSTGTDVAPRVRRRPTQADVARQAGVSVSIVSAVINDRQYGNIRVSDATRQRVRKAVQELGYAPNLAARGLAGGTNRLIGVFTFQRIFPLAKEDFFYEFLVGVEEAAEEEGYNLLLLTAAKDKAGQRSLYPEGTNGMQLADGGVLAGWDESADEIRRLAAEAYPFVFIGRREIPGVELSYVAADYRSATRELTDRILRSGRTVAFVRGSSAPELVPGRQQGFREALGASPTNQRDDATFATLPPEPSLLDYAQLVTWASEHSVDCLLVENSRHAVGVDEVARSRPSGARLQVLSLGGAPEEEAAARLGGLVIPRREMGREAVRLLVRLITEPGAGPQRTTLPVEVHVPA</sequence>
<dbReference type="InterPro" id="IPR028082">
    <property type="entry name" value="Peripla_BP_I"/>
</dbReference>